<dbReference type="OMA" id="NDRLEWI"/>
<dbReference type="Gramene" id="RZC83387">
    <property type="protein sequence ID" value="RZC83387"/>
    <property type="gene ID" value="C5167_046173"/>
</dbReference>
<name>A0A4Y7LEK8_PAPSO</name>
<evidence type="ECO:0000256" key="5">
    <source>
        <dbReference type="SAM" id="Phobius"/>
    </source>
</evidence>
<feature type="transmembrane region" description="Helical" evidence="5">
    <location>
        <begin position="112"/>
        <end position="131"/>
    </location>
</feature>
<protein>
    <submittedName>
        <fullName evidence="6">Uncharacterized protein</fullName>
    </submittedName>
</protein>
<evidence type="ECO:0000256" key="2">
    <source>
        <dbReference type="ARBA" id="ARBA00022692"/>
    </source>
</evidence>
<keyword evidence="7" id="KW-1185">Reference proteome</keyword>
<comment type="subcellular location">
    <subcellularLocation>
        <location evidence="1">Membrane</location>
        <topology evidence="1">Multi-pass membrane protein</topology>
    </subcellularLocation>
</comment>
<evidence type="ECO:0000256" key="4">
    <source>
        <dbReference type="ARBA" id="ARBA00023136"/>
    </source>
</evidence>
<evidence type="ECO:0000313" key="6">
    <source>
        <dbReference type="EMBL" id="RZC83387.1"/>
    </source>
</evidence>
<reference evidence="6 7" key="1">
    <citation type="journal article" date="2018" name="Science">
        <title>The opium poppy genome and morphinan production.</title>
        <authorList>
            <person name="Guo L."/>
            <person name="Winzer T."/>
            <person name="Yang X."/>
            <person name="Li Y."/>
            <person name="Ning Z."/>
            <person name="He Z."/>
            <person name="Teodor R."/>
            <person name="Lu Y."/>
            <person name="Bowser T.A."/>
            <person name="Graham I.A."/>
            <person name="Ye K."/>
        </authorList>
    </citation>
    <scope>NUCLEOTIDE SEQUENCE [LARGE SCALE GENOMIC DNA]</scope>
    <source>
        <strain evidence="7">cv. HN1</strain>
        <tissue evidence="6">Leaves</tissue>
    </source>
</reference>
<proteinExistence type="predicted"/>
<dbReference type="InterPro" id="IPR006603">
    <property type="entry name" value="PQ-loop_rpt"/>
</dbReference>
<evidence type="ECO:0000256" key="1">
    <source>
        <dbReference type="ARBA" id="ARBA00004141"/>
    </source>
</evidence>
<dbReference type="Proteomes" id="UP000316621">
    <property type="component" value="Chromosome 11"/>
</dbReference>
<dbReference type="SMART" id="SM00679">
    <property type="entry name" value="CTNS"/>
    <property type="match status" value="2"/>
</dbReference>
<dbReference type="Gene3D" id="1.20.1280.290">
    <property type="match status" value="2"/>
</dbReference>
<dbReference type="FunFam" id="1.20.1280.290:FF:000012">
    <property type="entry name" value="Vacuolar membrane PQ loop repeat protein"/>
    <property type="match status" value="1"/>
</dbReference>
<evidence type="ECO:0000313" key="7">
    <source>
        <dbReference type="Proteomes" id="UP000316621"/>
    </source>
</evidence>
<dbReference type="PANTHER" id="PTHR16201">
    <property type="entry name" value="SEVEN TRANSMEMBRANE PROTEIN 1-RELATED"/>
    <property type="match status" value="1"/>
</dbReference>
<organism evidence="6 7">
    <name type="scientific">Papaver somniferum</name>
    <name type="common">Opium poppy</name>
    <dbReference type="NCBI Taxonomy" id="3469"/>
    <lineage>
        <taxon>Eukaryota</taxon>
        <taxon>Viridiplantae</taxon>
        <taxon>Streptophyta</taxon>
        <taxon>Embryophyta</taxon>
        <taxon>Tracheophyta</taxon>
        <taxon>Spermatophyta</taxon>
        <taxon>Magnoliopsida</taxon>
        <taxon>Ranunculales</taxon>
        <taxon>Papaveraceae</taxon>
        <taxon>Papaveroideae</taxon>
        <taxon>Papaver</taxon>
    </lineage>
</organism>
<keyword evidence="4 5" id="KW-0472">Membrane</keyword>
<keyword evidence="3 5" id="KW-1133">Transmembrane helix</keyword>
<sequence>MGFLEGSLPDCSSNMHCSKWAREKMKYCLCSTKDTVSLSLGMLSVISWGVAEIPQIITNYREKSTEGLSLAFLMTWIVGDLFNLVGCKLEPATLPTQYYMAIVRTLPMPTGYLLYTITTSILASQTIYYSHIYHRLKAKRRVIPNKGPNQSETVDKTNNKKITCKKGLNVSAGGHVPSSPIPVTAPILSRYGSLGRDMYYTSARSLTKSRTPTAGSYLAQTRGSEQTTIIHTADQNAIEEPLLGGPVSAQSAPQSNTKNMLCAVFALTFFFSSFNFQYSDNSLNRILDKPGRGVVFRIGRKILHSNDQVSSVHGSDINSEIGTILGWAMAAIYMGGRLPQICLNMRRGNVEGLNPLMFIFALVGNITYVGSILVSSMEWSKIRPNLPWLVDAGGCVLLDTFQLLQILIQFTYFHLRKPRNQQNNHGDLELPFSHFKLRASEFHESMLEADENLDPFTILAIFIHGSRVFMLEVG</sequence>
<feature type="transmembrane region" description="Helical" evidence="5">
    <location>
        <begin position="388"/>
        <end position="413"/>
    </location>
</feature>
<dbReference type="STRING" id="3469.A0A4Y7LEK8"/>
<dbReference type="Pfam" id="PF04193">
    <property type="entry name" value="PQ-loop"/>
    <property type="match status" value="2"/>
</dbReference>
<dbReference type="FunFam" id="1.20.1280.290:FF:000009">
    <property type="entry name" value="PQ loop repeat family protein"/>
    <property type="match status" value="1"/>
</dbReference>
<dbReference type="PANTHER" id="PTHR16201:SF44">
    <property type="entry name" value="SEVEN TRANSMEMBRANE PROTEIN 1"/>
    <property type="match status" value="1"/>
</dbReference>
<dbReference type="EMBL" id="CM010725">
    <property type="protein sequence ID" value="RZC83387.1"/>
    <property type="molecule type" value="Genomic_DNA"/>
</dbReference>
<accession>A0A4Y7LEK8</accession>
<dbReference type="GO" id="GO:0098852">
    <property type="term" value="C:lytic vacuole membrane"/>
    <property type="evidence" value="ECO:0007669"/>
    <property type="project" value="UniProtKB-ARBA"/>
</dbReference>
<feature type="transmembrane region" description="Helical" evidence="5">
    <location>
        <begin position="356"/>
        <end position="376"/>
    </location>
</feature>
<dbReference type="InterPro" id="IPR051415">
    <property type="entry name" value="LAAT-1"/>
</dbReference>
<dbReference type="AlphaFoldDB" id="A0A4Y7LEK8"/>
<keyword evidence="2 5" id="KW-0812">Transmembrane</keyword>
<dbReference type="GO" id="GO:0015174">
    <property type="term" value="F:basic amino acid transmembrane transporter activity"/>
    <property type="evidence" value="ECO:0007669"/>
    <property type="project" value="UniProtKB-ARBA"/>
</dbReference>
<gene>
    <name evidence="6" type="ORF">C5167_046173</name>
</gene>
<evidence type="ECO:0000256" key="3">
    <source>
        <dbReference type="ARBA" id="ARBA00022989"/>
    </source>
</evidence>